<dbReference type="InParanoid" id="A0A0C3BJM1"/>
<evidence type="ECO:0000313" key="3">
    <source>
        <dbReference type="Proteomes" id="UP000054166"/>
    </source>
</evidence>
<reference evidence="3" key="2">
    <citation type="submission" date="2015-01" db="EMBL/GenBank/DDBJ databases">
        <title>Evolutionary Origins and Diversification of the Mycorrhizal Mutualists.</title>
        <authorList>
            <consortium name="DOE Joint Genome Institute"/>
            <consortium name="Mycorrhizal Genomics Consortium"/>
            <person name="Kohler A."/>
            <person name="Kuo A."/>
            <person name="Nagy L.G."/>
            <person name="Floudas D."/>
            <person name="Copeland A."/>
            <person name="Barry K.W."/>
            <person name="Cichocki N."/>
            <person name="Veneault-Fourrey C."/>
            <person name="LaButti K."/>
            <person name="Lindquist E.A."/>
            <person name="Lipzen A."/>
            <person name="Lundell T."/>
            <person name="Morin E."/>
            <person name="Murat C."/>
            <person name="Riley R."/>
            <person name="Ohm R."/>
            <person name="Sun H."/>
            <person name="Tunlid A."/>
            <person name="Henrissat B."/>
            <person name="Grigoriev I.V."/>
            <person name="Hibbett D.S."/>
            <person name="Martin F."/>
        </authorList>
    </citation>
    <scope>NUCLEOTIDE SEQUENCE [LARGE SCALE GENOMIC DNA]</scope>
    <source>
        <strain evidence="3">F 1598</strain>
    </source>
</reference>
<proteinExistence type="predicted"/>
<evidence type="ECO:0000256" key="1">
    <source>
        <dbReference type="SAM" id="MobiDB-lite"/>
    </source>
</evidence>
<keyword evidence="3" id="KW-1185">Reference proteome</keyword>
<evidence type="ECO:0000313" key="2">
    <source>
        <dbReference type="EMBL" id="KIM86553.1"/>
    </source>
</evidence>
<sequence>MTTRQQNCQPNKGVSADRLMALPSLSCALSSLPQAKSMDSVSLHQSMYAQRAAEGEAKLQKVLSKTAASYSPQTPPSKPVYMNPPPRDSNPSGSSPPLMMRKPERSKLQV</sequence>
<dbReference type="HOGENOM" id="CLU_177938_0_0_1"/>
<feature type="region of interest" description="Disordered" evidence="1">
    <location>
        <begin position="63"/>
        <end position="110"/>
    </location>
</feature>
<dbReference type="Proteomes" id="UP000054166">
    <property type="component" value="Unassembled WGS sequence"/>
</dbReference>
<organism evidence="2 3">
    <name type="scientific">Piloderma croceum (strain F 1598)</name>
    <dbReference type="NCBI Taxonomy" id="765440"/>
    <lineage>
        <taxon>Eukaryota</taxon>
        <taxon>Fungi</taxon>
        <taxon>Dikarya</taxon>
        <taxon>Basidiomycota</taxon>
        <taxon>Agaricomycotina</taxon>
        <taxon>Agaricomycetes</taxon>
        <taxon>Agaricomycetidae</taxon>
        <taxon>Atheliales</taxon>
        <taxon>Atheliaceae</taxon>
        <taxon>Piloderma</taxon>
    </lineage>
</organism>
<dbReference type="EMBL" id="KN832981">
    <property type="protein sequence ID" value="KIM86553.1"/>
    <property type="molecule type" value="Genomic_DNA"/>
</dbReference>
<protein>
    <submittedName>
        <fullName evidence="2">Uncharacterized protein</fullName>
    </submittedName>
</protein>
<dbReference type="STRING" id="765440.A0A0C3BJM1"/>
<reference evidence="2 3" key="1">
    <citation type="submission" date="2014-04" db="EMBL/GenBank/DDBJ databases">
        <authorList>
            <consortium name="DOE Joint Genome Institute"/>
            <person name="Kuo A."/>
            <person name="Tarkka M."/>
            <person name="Buscot F."/>
            <person name="Kohler A."/>
            <person name="Nagy L.G."/>
            <person name="Floudas D."/>
            <person name="Copeland A."/>
            <person name="Barry K.W."/>
            <person name="Cichocki N."/>
            <person name="Veneault-Fourrey C."/>
            <person name="LaButti K."/>
            <person name="Lindquist E.A."/>
            <person name="Lipzen A."/>
            <person name="Lundell T."/>
            <person name="Morin E."/>
            <person name="Murat C."/>
            <person name="Sun H."/>
            <person name="Tunlid A."/>
            <person name="Henrissat B."/>
            <person name="Grigoriev I.V."/>
            <person name="Hibbett D.S."/>
            <person name="Martin F."/>
            <person name="Nordberg H.P."/>
            <person name="Cantor M.N."/>
            <person name="Hua S.X."/>
        </authorList>
    </citation>
    <scope>NUCLEOTIDE SEQUENCE [LARGE SCALE GENOMIC DNA]</scope>
    <source>
        <strain evidence="2 3">F 1598</strain>
    </source>
</reference>
<gene>
    <name evidence="2" type="ORF">PILCRDRAFT_815790</name>
</gene>
<name>A0A0C3BJM1_PILCF</name>
<dbReference type="OrthoDB" id="3267993at2759"/>
<feature type="compositionally biased region" description="Pro residues" evidence="1">
    <location>
        <begin position="73"/>
        <end position="88"/>
    </location>
</feature>
<feature type="compositionally biased region" description="Basic and acidic residues" evidence="1">
    <location>
        <begin position="101"/>
        <end position="110"/>
    </location>
</feature>
<accession>A0A0C3BJM1</accession>
<dbReference type="AlphaFoldDB" id="A0A0C3BJM1"/>